<protein>
    <submittedName>
        <fullName evidence="1">Uncharacterized protein</fullName>
    </submittedName>
</protein>
<gene>
    <name evidence="1" type="ORF">HETIRDRAFT_456138</name>
</gene>
<dbReference type="eggNOG" id="ENOG502QUPU">
    <property type="taxonomic scope" value="Eukaryota"/>
</dbReference>
<sequence>MKLTSEAPRAIKLEVPKNGNDSKPQSQWTTKEKKVLDTHLKAFVRWEVNYEEAAVRATVCKRLTENWSGICNACSRIAKDESLKDAVYRKECEAQLSRDEQHKINLLRDKYAPTTFRSIEDRALQGLLKDPMLSNLFYHAERDDSASCSLQLYKTLVSNSKDVLQNPDLVFENIARVKRFADHRQYTGPIAFAGDCTKVRPRLAYSSHFGGYILGSTLPLDECKIKHSDDIDRLVQRAKAEKAIASQVRVIMSKLPLPDAPPLAVAMLSTTGKDNSRQIHNHHMLILQMAAQLDMKVISFAADGTALELAALSLMDAESSPIPPVIYDHPASGFSHGTHTASLGVGYLVNRSLVELYETGNGGLVQSDVKNVDKKDDGAARRLFHHNALHATTYCDPANGELIDAWINRKLDIESHLQGAFRARFFLRIWRSHIVHLTKKYPDLYSTTRSFISPPCFKILNRLCDSLIALAIVYAEYYPHIPFCPWLLSTEFVEHFFGLARTMLPNFTFSQLLALVKHVMLRQQILLSGQFNEKKERTFRAGYIFDFDNSPLTPKELTQACSRITR</sequence>
<dbReference type="InParanoid" id="W4JR53"/>
<evidence type="ECO:0000313" key="2">
    <source>
        <dbReference type="Proteomes" id="UP000030671"/>
    </source>
</evidence>
<reference evidence="1 2" key="1">
    <citation type="journal article" date="2012" name="New Phytol.">
        <title>Insight into trade-off between wood decay and parasitism from the genome of a fungal forest pathogen.</title>
        <authorList>
            <person name="Olson A."/>
            <person name="Aerts A."/>
            <person name="Asiegbu F."/>
            <person name="Belbahri L."/>
            <person name="Bouzid O."/>
            <person name="Broberg A."/>
            <person name="Canback B."/>
            <person name="Coutinho P.M."/>
            <person name="Cullen D."/>
            <person name="Dalman K."/>
            <person name="Deflorio G."/>
            <person name="van Diepen L.T."/>
            <person name="Dunand C."/>
            <person name="Duplessis S."/>
            <person name="Durling M."/>
            <person name="Gonthier P."/>
            <person name="Grimwood J."/>
            <person name="Fossdal C.G."/>
            <person name="Hansson D."/>
            <person name="Henrissat B."/>
            <person name="Hietala A."/>
            <person name="Himmelstrand K."/>
            <person name="Hoffmeister D."/>
            <person name="Hogberg N."/>
            <person name="James T.Y."/>
            <person name="Karlsson M."/>
            <person name="Kohler A."/>
            <person name="Kues U."/>
            <person name="Lee Y.H."/>
            <person name="Lin Y.C."/>
            <person name="Lind M."/>
            <person name="Lindquist E."/>
            <person name="Lombard V."/>
            <person name="Lucas S."/>
            <person name="Lunden K."/>
            <person name="Morin E."/>
            <person name="Murat C."/>
            <person name="Park J."/>
            <person name="Raffaello T."/>
            <person name="Rouze P."/>
            <person name="Salamov A."/>
            <person name="Schmutz J."/>
            <person name="Solheim H."/>
            <person name="Stahlberg J."/>
            <person name="Velez H."/>
            <person name="de Vries R.P."/>
            <person name="Wiebenga A."/>
            <person name="Woodward S."/>
            <person name="Yakovlev I."/>
            <person name="Garbelotto M."/>
            <person name="Martin F."/>
            <person name="Grigoriev I.V."/>
            <person name="Stenlid J."/>
        </authorList>
    </citation>
    <scope>NUCLEOTIDE SEQUENCE [LARGE SCALE GENOMIC DNA]</scope>
    <source>
        <strain evidence="1 2">TC 32-1</strain>
    </source>
</reference>
<dbReference type="EMBL" id="KI925466">
    <property type="protein sequence ID" value="ETW75570.1"/>
    <property type="molecule type" value="Genomic_DNA"/>
</dbReference>
<dbReference type="RefSeq" id="XP_009552969.1">
    <property type="nucleotide sequence ID" value="XM_009554674.1"/>
</dbReference>
<dbReference type="GeneID" id="20676698"/>
<dbReference type="HOGENOM" id="CLU_481511_0_0_1"/>
<dbReference type="AlphaFoldDB" id="W4JR53"/>
<dbReference type="OrthoDB" id="2436145at2759"/>
<dbReference type="STRING" id="747525.W4JR53"/>
<proteinExistence type="predicted"/>
<name>W4JR53_HETIT</name>
<accession>W4JR53</accession>
<evidence type="ECO:0000313" key="1">
    <source>
        <dbReference type="EMBL" id="ETW75570.1"/>
    </source>
</evidence>
<keyword evidence="2" id="KW-1185">Reference proteome</keyword>
<organism evidence="1 2">
    <name type="scientific">Heterobasidion irregulare (strain TC 32-1)</name>
    <dbReference type="NCBI Taxonomy" id="747525"/>
    <lineage>
        <taxon>Eukaryota</taxon>
        <taxon>Fungi</taxon>
        <taxon>Dikarya</taxon>
        <taxon>Basidiomycota</taxon>
        <taxon>Agaricomycotina</taxon>
        <taxon>Agaricomycetes</taxon>
        <taxon>Russulales</taxon>
        <taxon>Bondarzewiaceae</taxon>
        <taxon>Heterobasidion</taxon>
        <taxon>Heterobasidion annosum species complex</taxon>
    </lineage>
</organism>
<dbReference type="KEGG" id="hir:HETIRDRAFT_456138"/>
<dbReference type="Proteomes" id="UP000030671">
    <property type="component" value="Unassembled WGS sequence"/>
</dbReference>